<evidence type="ECO:0000313" key="2">
    <source>
        <dbReference type="Proteomes" id="UP001454036"/>
    </source>
</evidence>
<evidence type="ECO:0000313" key="1">
    <source>
        <dbReference type="EMBL" id="GAA0184003.1"/>
    </source>
</evidence>
<name>A0AAV3RQN9_LITER</name>
<protein>
    <submittedName>
        <fullName evidence="1">Uncharacterized protein</fullName>
    </submittedName>
</protein>
<dbReference type="AlphaFoldDB" id="A0AAV3RQN9"/>
<gene>
    <name evidence="1" type="ORF">LIER_31317</name>
</gene>
<keyword evidence="2" id="KW-1185">Reference proteome</keyword>
<proteinExistence type="predicted"/>
<organism evidence="1 2">
    <name type="scientific">Lithospermum erythrorhizon</name>
    <name type="common">Purple gromwell</name>
    <name type="synonym">Lithospermum officinale var. erythrorhizon</name>
    <dbReference type="NCBI Taxonomy" id="34254"/>
    <lineage>
        <taxon>Eukaryota</taxon>
        <taxon>Viridiplantae</taxon>
        <taxon>Streptophyta</taxon>
        <taxon>Embryophyta</taxon>
        <taxon>Tracheophyta</taxon>
        <taxon>Spermatophyta</taxon>
        <taxon>Magnoliopsida</taxon>
        <taxon>eudicotyledons</taxon>
        <taxon>Gunneridae</taxon>
        <taxon>Pentapetalae</taxon>
        <taxon>asterids</taxon>
        <taxon>lamiids</taxon>
        <taxon>Boraginales</taxon>
        <taxon>Boraginaceae</taxon>
        <taxon>Boraginoideae</taxon>
        <taxon>Lithospermeae</taxon>
        <taxon>Lithospermum</taxon>
    </lineage>
</organism>
<accession>A0AAV3RQN9</accession>
<reference evidence="1 2" key="1">
    <citation type="submission" date="2024-01" db="EMBL/GenBank/DDBJ databases">
        <title>The complete chloroplast genome sequence of Lithospermum erythrorhizon: insights into the phylogenetic relationship among Boraginaceae species and the maternal lineages of purple gromwells.</title>
        <authorList>
            <person name="Okada T."/>
            <person name="Watanabe K."/>
        </authorList>
    </citation>
    <scope>NUCLEOTIDE SEQUENCE [LARGE SCALE GENOMIC DNA]</scope>
</reference>
<dbReference type="Proteomes" id="UP001454036">
    <property type="component" value="Unassembled WGS sequence"/>
</dbReference>
<sequence>MSLLAKIFNKTLKRFNKKPYSGSNNPWCKSQMDFQGVEKNQSKSYYSTLFDDDIDEEEGSDIQVSNFVTFTCKVSTEEAVNPTVIDLPSDNITDDDEELIEE</sequence>
<dbReference type="EMBL" id="BAABME010011588">
    <property type="protein sequence ID" value="GAA0184003.1"/>
    <property type="molecule type" value="Genomic_DNA"/>
</dbReference>
<comment type="caution">
    <text evidence="1">The sequence shown here is derived from an EMBL/GenBank/DDBJ whole genome shotgun (WGS) entry which is preliminary data.</text>
</comment>